<accession>A0A1R3JFB9</accession>
<gene>
    <name evidence="1" type="ORF">COLO4_16893</name>
</gene>
<evidence type="ECO:0000313" key="1">
    <source>
        <dbReference type="EMBL" id="OMO93461.1"/>
    </source>
</evidence>
<proteinExistence type="predicted"/>
<comment type="caution">
    <text evidence="1">The sequence shown here is derived from an EMBL/GenBank/DDBJ whole genome shotgun (WGS) entry which is preliminary data.</text>
</comment>
<sequence length="30" mass="3657">MAFPIQFCSRRRRKVETRKLEWGEEEDDGS</sequence>
<dbReference type="AlphaFoldDB" id="A0A1R3JFB9"/>
<reference evidence="2" key="1">
    <citation type="submission" date="2013-09" db="EMBL/GenBank/DDBJ databases">
        <title>Corchorus olitorius genome sequencing.</title>
        <authorList>
            <person name="Alam M."/>
            <person name="Haque M.S."/>
            <person name="Islam M.S."/>
            <person name="Emdad E.M."/>
            <person name="Islam M.M."/>
            <person name="Ahmed B."/>
            <person name="Halim A."/>
            <person name="Hossen Q.M.M."/>
            <person name="Hossain M.Z."/>
            <person name="Ahmed R."/>
            <person name="Khan M.M."/>
            <person name="Islam R."/>
            <person name="Rashid M.M."/>
            <person name="Khan S.A."/>
            <person name="Rahman M.S."/>
            <person name="Alam M."/>
            <person name="Yahiya A.S."/>
            <person name="Khan M.S."/>
            <person name="Azam M.S."/>
            <person name="Haque T."/>
            <person name="Lashkar M.Z.H."/>
            <person name="Akhand A.I."/>
            <person name="Morshed G."/>
            <person name="Roy S."/>
            <person name="Uddin K.S."/>
            <person name="Rabeya T."/>
            <person name="Hossain A.S."/>
            <person name="Chowdhury A."/>
            <person name="Snigdha A.R."/>
            <person name="Mortoza M.S."/>
            <person name="Matin S.A."/>
            <person name="Hoque S.M.E."/>
            <person name="Islam M.K."/>
            <person name="Roy D.K."/>
            <person name="Haider R."/>
            <person name="Moosa M.M."/>
            <person name="Elias S.M."/>
            <person name="Hasan A.M."/>
            <person name="Jahan S."/>
            <person name="Shafiuddin M."/>
            <person name="Mahmood N."/>
            <person name="Shommy N.S."/>
        </authorList>
    </citation>
    <scope>NUCLEOTIDE SEQUENCE [LARGE SCALE GENOMIC DNA]</scope>
    <source>
        <strain evidence="2">cv. O-4</strain>
    </source>
</reference>
<dbReference type="EMBL" id="AWUE01016262">
    <property type="protein sequence ID" value="OMO93461.1"/>
    <property type="molecule type" value="Genomic_DNA"/>
</dbReference>
<evidence type="ECO:0000313" key="2">
    <source>
        <dbReference type="Proteomes" id="UP000187203"/>
    </source>
</evidence>
<keyword evidence="2" id="KW-1185">Reference proteome</keyword>
<name>A0A1R3JFB9_9ROSI</name>
<protein>
    <submittedName>
        <fullName evidence="1">Uncharacterized protein</fullName>
    </submittedName>
</protein>
<dbReference type="Proteomes" id="UP000187203">
    <property type="component" value="Unassembled WGS sequence"/>
</dbReference>
<organism evidence="1 2">
    <name type="scientific">Corchorus olitorius</name>
    <dbReference type="NCBI Taxonomy" id="93759"/>
    <lineage>
        <taxon>Eukaryota</taxon>
        <taxon>Viridiplantae</taxon>
        <taxon>Streptophyta</taxon>
        <taxon>Embryophyta</taxon>
        <taxon>Tracheophyta</taxon>
        <taxon>Spermatophyta</taxon>
        <taxon>Magnoliopsida</taxon>
        <taxon>eudicotyledons</taxon>
        <taxon>Gunneridae</taxon>
        <taxon>Pentapetalae</taxon>
        <taxon>rosids</taxon>
        <taxon>malvids</taxon>
        <taxon>Malvales</taxon>
        <taxon>Malvaceae</taxon>
        <taxon>Grewioideae</taxon>
        <taxon>Apeibeae</taxon>
        <taxon>Corchorus</taxon>
    </lineage>
</organism>